<reference evidence="1 2" key="1">
    <citation type="submission" date="2018-06" db="EMBL/GenBank/DDBJ databases">
        <authorList>
            <consortium name="Pathogen Informatics"/>
            <person name="Doyle S."/>
        </authorList>
    </citation>
    <scope>NUCLEOTIDE SEQUENCE [LARGE SCALE GENOMIC DNA]</scope>
    <source>
        <strain evidence="1 2">NCTC11343</strain>
    </source>
</reference>
<dbReference type="AlphaFoldDB" id="A0A2X2JD00"/>
<sequence length="353" mass="39897">MRALFQQSDRIYFDEGLCPDFDIANDLDTVYFEEFRAASKLSGAVRAKQIIANLKLTDTKGVFKNGSVLFFAKAPEAFFEKAVIRCVAFKGMTKTQIIDDKVYGGPLMQQYEQAMHWLNSKLDVRYVIEGSGPRQELWEIPEIAFKEALINALAHRDYYDKGARITIELFDDRVEVSNPGGLVGAIDPAEFGFKSHSRNPLIFGLFERIQMVEQIGSGISRIREAMEKAGLPNPLFKTEGMFTLVLKRPIHSKHGSVSEDTRVEIENTRVEKANPRVENETTRVETKSTRDKIIELIREDKRITTAELADKLEITVKVLFHNSQDDFLGTQTCLPCKQDSLHGTTFPTGDPPV</sequence>
<accession>A0A2X2JD00</accession>
<dbReference type="RefSeq" id="WP_112375779.1">
    <property type="nucleotide sequence ID" value="NZ_CP069793.1"/>
</dbReference>
<proteinExistence type="predicted"/>
<evidence type="ECO:0000313" key="1">
    <source>
        <dbReference type="EMBL" id="SPZ92247.1"/>
    </source>
</evidence>
<dbReference type="Gene3D" id="3.30.565.60">
    <property type="match status" value="1"/>
</dbReference>
<dbReference type="PANTHER" id="PTHR30595:SF6">
    <property type="entry name" value="SCHLAFEN ALBA-2 DOMAIN-CONTAINING PROTEIN"/>
    <property type="match status" value="1"/>
</dbReference>
<dbReference type="PANTHER" id="PTHR30595">
    <property type="entry name" value="GLPR-RELATED TRANSCRIPTIONAL REPRESSOR"/>
    <property type="match status" value="1"/>
</dbReference>
<dbReference type="GeneID" id="97181959"/>
<protein>
    <submittedName>
        <fullName evidence="1">Uncharacterized protein</fullName>
    </submittedName>
</protein>
<organism evidence="1 2">
    <name type="scientific">Sphingobacterium multivorum</name>
    <dbReference type="NCBI Taxonomy" id="28454"/>
    <lineage>
        <taxon>Bacteria</taxon>
        <taxon>Pseudomonadati</taxon>
        <taxon>Bacteroidota</taxon>
        <taxon>Sphingobacteriia</taxon>
        <taxon>Sphingobacteriales</taxon>
        <taxon>Sphingobacteriaceae</taxon>
        <taxon>Sphingobacterium</taxon>
    </lineage>
</organism>
<dbReference type="Proteomes" id="UP000251241">
    <property type="component" value="Unassembled WGS sequence"/>
</dbReference>
<dbReference type="EMBL" id="UAUU01000011">
    <property type="protein sequence ID" value="SPZ92247.1"/>
    <property type="molecule type" value="Genomic_DNA"/>
</dbReference>
<name>A0A2X2JD00_SPHMU</name>
<gene>
    <name evidence="1" type="ORF">NCTC11343_04302</name>
</gene>
<dbReference type="Pfam" id="PF13749">
    <property type="entry name" value="HATPase_c_4"/>
    <property type="match status" value="1"/>
</dbReference>
<evidence type="ECO:0000313" key="2">
    <source>
        <dbReference type="Proteomes" id="UP000251241"/>
    </source>
</evidence>
<dbReference type="InterPro" id="IPR038475">
    <property type="entry name" value="RecG_C_sf"/>
</dbReference>